<comment type="similarity">
    <text evidence="1">Belongs to the sulfatase family.</text>
</comment>
<keyword evidence="2" id="KW-0479">Metal-binding</keyword>
<name>A0A136A2V3_9ALTE</name>
<dbReference type="PANTHER" id="PTHR42693:SF53">
    <property type="entry name" value="ENDO-4-O-SULFATASE"/>
    <property type="match status" value="1"/>
</dbReference>
<dbReference type="InterPro" id="IPR000917">
    <property type="entry name" value="Sulfatase_N"/>
</dbReference>
<comment type="caution">
    <text evidence="7">The sequence shown here is derived from an EMBL/GenBank/DDBJ whole genome shotgun (WGS) entry which is preliminary data.</text>
</comment>
<dbReference type="AlphaFoldDB" id="A0A136A2V3"/>
<dbReference type="GO" id="GO:0004065">
    <property type="term" value="F:arylsulfatase activity"/>
    <property type="evidence" value="ECO:0007669"/>
    <property type="project" value="TreeGrafter"/>
</dbReference>
<dbReference type="Pfam" id="PF00884">
    <property type="entry name" value="Sulfatase"/>
    <property type="match status" value="1"/>
</dbReference>
<dbReference type="Gene3D" id="3.40.720.10">
    <property type="entry name" value="Alkaline Phosphatase, subunit A"/>
    <property type="match status" value="1"/>
</dbReference>
<feature type="non-terminal residue" evidence="7">
    <location>
        <position position="440"/>
    </location>
</feature>
<dbReference type="SUPFAM" id="SSF53649">
    <property type="entry name" value="Alkaline phosphatase-like"/>
    <property type="match status" value="1"/>
</dbReference>
<evidence type="ECO:0000313" key="8">
    <source>
        <dbReference type="Proteomes" id="UP000070299"/>
    </source>
</evidence>
<keyword evidence="3" id="KW-0378">Hydrolase</keyword>
<reference evidence="8" key="1">
    <citation type="submission" date="2016-02" db="EMBL/GenBank/DDBJ databases">
        <authorList>
            <person name="Schultz-Johansen M."/>
            <person name="Glaring M.A."/>
            <person name="Bech P.K."/>
            <person name="Stougaard P."/>
        </authorList>
    </citation>
    <scope>NUCLEOTIDE SEQUENCE [LARGE SCALE GENOMIC DNA]</scope>
    <source>
        <strain evidence="8">S66</strain>
    </source>
</reference>
<dbReference type="EMBL" id="LSNE01000005">
    <property type="protein sequence ID" value="KXI29450.1"/>
    <property type="molecule type" value="Genomic_DNA"/>
</dbReference>
<organism evidence="7 8">
    <name type="scientific">Paraglaciecola hydrolytica</name>
    <dbReference type="NCBI Taxonomy" id="1799789"/>
    <lineage>
        <taxon>Bacteria</taxon>
        <taxon>Pseudomonadati</taxon>
        <taxon>Pseudomonadota</taxon>
        <taxon>Gammaproteobacteria</taxon>
        <taxon>Alteromonadales</taxon>
        <taxon>Alteromonadaceae</taxon>
        <taxon>Paraglaciecola</taxon>
    </lineage>
</organism>
<evidence type="ECO:0000259" key="6">
    <source>
        <dbReference type="Pfam" id="PF00884"/>
    </source>
</evidence>
<feature type="domain" description="Sulfatase N-terminal" evidence="6">
    <location>
        <begin position="50"/>
        <end position="369"/>
    </location>
</feature>
<evidence type="ECO:0000256" key="2">
    <source>
        <dbReference type="ARBA" id="ARBA00022723"/>
    </source>
</evidence>
<sequence length="440" mass="48484">MMEKQVHLRPLVALTSLVIMLLAGCQFADSNTTGNAKSNVTTKAHANERPNILVIFADDLGYGDLGYTGSKDISTPNIDALANNGVIFTNGYVSHPYCGPSRSGLLTGRHQARFGSEMNSAHSPDDPYMGLPVEEKTFAKRLQEVGYKTAIVGKWHMGSHPNFHPNNRGFDYFYGFLGGGHGYFPDSVKVSSDEYDIPLSRNGKPAQLEEYLTTALSRDAAKFVTETNDPFMLYLAYNAPHQPLEATSEDLAKYSHIKDLNRRTYAAMIDSMDQGIGRVVDALKQSNKFDNTLIFFLSDNGGVYPEYWMPNSTWASNLPFRRGKVSLTEGGVHVPFIAHWPKGFGKAGEMDGLVSSLDIAATALGIAGADVSQAKLDGVDLRPYVTKQNTSSPHAALFWRLEEADHIWAVRTPEYKYLNQTLPGVGKSFFDMQADPYEAN</sequence>
<evidence type="ECO:0000313" key="7">
    <source>
        <dbReference type="EMBL" id="KXI29450.1"/>
    </source>
</evidence>
<dbReference type="InterPro" id="IPR017850">
    <property type="entry name" value="Alkaline_phosphatase_core_sf"/>
</dbReference>
<keyword evidence="8" id="KW-1185">Reference proteome</keyword>
<dbReference type="STRING" id="1799789.AX660_11575"/>
<dbReference type="RefSeq" id="WP_068376968.1">
    <property type="nucleotide sequence ID" value="NZ_LSNE01000005.1"/>
</dbReference>
<dbReference type="InterPro" id="IPR050738">
    <property type="entry name" value="Sulfatase"/>
</dbReference>
<dbReference type="PROSITE" id="PS00149">
    <property type="entry name" value="SULFATASE_2"/>
    <property type="match status" value="1"/>
</dbReference>
<evidence type="ECO:0000256" key="1">
    <source>
        <dbReference type="ARBA" id="ARBA00008779"/>
    </source>
</evidence>
<feature type="signal peptide" evidence="5">
    <location>
        <begin position="1"/>
        <end position="28"/>
    </location>
</feature>
<dbReference type="InterPro" id="IPR024607">
    <property type="entry name" value="Sulfatase_CS"/>
</dbReference>
<evidence type="ECO:0000256" key="4">
    <source>
        <dbReference type="ARBA" id="ARBA00022837"/>
    </source>
</evidence>
<dbReference type="PANTHER" id="PTHR42693">
    <property type="entry name" value="ARYLSULFATASE FAMILY MEMBER"/>
    <property type="match status" value="1"/>
</dbReference>
<feature type="chain" id="PRO_5007469579" description="Sulfatase N-terminal domain-containing protein" evidence="5">
    <location>
        <begin position="29"/>
        <end position="440"/>
    </location>
</feature>
<dbReference type="Proteomes" id="UP000070299">
    <property type="component" value="Unassembled WGS sequence"/>
</dbReference>
<dbReference type="GO" id="GO:0046872">
    <property type="term" value="F:metal ion binding"/>
    <property type="evidence" value="ECO:0007669"/>
    <property type="project" value="UniProtKB-KW"/>
</dbReference>
<dbReference type="PROSITE" id="PS51257">
    <property type="entry name" value="PROKAR_LIPOPROTEIN"/>
    <property type="match status" value="1"/>
</dbReference>
<keyword evidence="4" id="KW-0106">Calcium</keyword>
<proteinExistence type="inferred from homology"/>
<gene>
    <name evidence="7" type="ORF">AX660_11575</name>
</gene>
<keyword evidence="5" id="KW-0732">Signal</keyword>
<evidence type="ECO:0000256" key="5">
    <source>
        <dbReference type="SAM" id="SignalP"/>
    </source>
</evidence>
<protein>
    <recommendedName>
        <fullName evidence="6">Sulfatase N-terminal domain-containing protein</fullName>
    </recommendedName>
</protein>
<accession>A0A136A2V3</accession>
<evidence type="ECO:0000256" key="3">
    <source>
        <dbReference type="ARBA" id="ARBA00022801"/>
    </source>
</evidence>